<keyword evidence="4" id="KW-1185">Reference proteome</keyword>
<dbReference type="PROSITE" id="PS51819">
    <property type="entry name" value="VOC"/>
    <property type="match status" value="1"/>
</dbReference>
<sequence>MEKQMPVPTMGVTELVIEVRDLAASEQFYTGVLGLPVIGRWEGEAFRGREAVWLQSGSQTRIGLWKPQIGIAGSRGGAHVHFAMTVAEGDYDAVVAQIRSHGVHVDEVYFGDDPTAPGQRSAYVTDPDGHVVEFWTRNGATQTAAGPPHAKGPDVQGVNG</sequence>
<dbReference type="Proteomes" id="UP001299970">
    <property type="component" value="Unassembled WGS sequence"/>
</dbReference>
<protein>
    <submittedName>
        <fullName evidence="3">VOC family protein</fullName>
    </submittedName>
</protein>
<name>A0ABS9THT3_9PSEU</name>
<dbReference type="InterPro" id="IPR050383">
    <property type="entry name" value="GlyoxalaseI/FosfomycinResist"/>
</dbReference>
<dbReference type="InterPro" id="IPR029068">
    <property type="entry name" value="Glyas_Bleomycin-R_OHBP_Dase"/>
</dbReference>
<comment type="caution">
    <text evidence="3">The sequence shown here is derived from an EMBL/GenBank/DDBJ whole genome shotgun (WGS) entry which is preliminary data.</text>
</comment>
<dbReference type="CDD" id="cd06587">
    <property type="entry name" value="VOC"/>
    <property type="match status" value="1"/>
</dbReference>
<evidence type="ECO:0000313" key="4">
    <source>
        <dbReference type="Proteomes" id="UP001299970"/>
    </source>
</evidence>
<evidence type="ECO:0000259" key="2">
    <source>
        <dbReference type="PROSITE" id="PS51819"/>
    </source>
</evidence>
<dbReference type="Gene3D" id="3.10.180.10">
    <property type="entry name" value="2,3-Dihydroxybiphenyl 1,2-Dioxygenase, domain 1"/>
    <property type="match status" value="1"/>
</dbReference>
<proteinExistence type="predicted"/>
<dbReference type="Pfam" id="PF00903">
    <property type="entry name" value="Glyoxalase"/>
    <property type="match status" value="1"/>
</dbReference>
<evidence type="ECO:0000256" key="1">
    <source>
        <dbReference type="SAM" id="MobiDB-lite"/>
    </source>
</evidence>
<feature type="domain" description="VOC" evidence="2">
    <location>
        <begin position="11"/>
        <end position="137"/>
    </location>
</feature>
<evidence type="ECO:0000313" key="3">
    <source>
        <dbReference type="EMBL" id="MCH6168048.1"/>
    </source>
</evidence>
<reference evidence="3 4" key="1">
    <citation type="submission" date="2022-03" db="EMBL/GenBank/DDBJ databases">
        <title>Pseudonocardia alaer sp. nov., a novel actinomycete isolated from reed forest soil.</title>
        <authorList>
            <person name="Wang L."/>
        </authorList>
    </citation>
    <scope>NUCLEOTIDE SEQUENCE [LARGE SCALE GENOMIC DNA]</scope>
    <source>
        <strain evidence="3 4">Y-16303</strain>
    </source>
</reference>
<dbReference type="InterPro" id="IPR004360">
    <property type="entry name" value="Glyas_Fos-R_dOase_dom"/>
</dbReference>
<organism evidence="3 4">
    <name type="scientific">Pseudonocardia alaniniphila</name>
    <dbReference type="NCBI Taxonomy" id="75291"/>
    <lineage>
        <taxon>Bacteria</taxon>
        <taxon>Bacillati</taxon>
        <taxon>Actinomycetota</taxon>
        <taxon>Actinomycetes</taxon>
        <taxon>Pseudonocardiales</taxon>
        <taxon>Pseudonocardiaceae</taxon>
        <taxon>Pseudonocardia</taxon>
    </lineage>
</organism>
<dbReference type="InterPro" id="IPR037523">
    <property type="entry name" value="VOC_core"/>
</dbReference>
<dbReference type="PANTHER" id="PTHR21366">
    <property type="entry name" value="GLYOXALASE FAMILY PROTEIN"/>
    <property type="match status" value="1"/>
</dbReference>
<gene>
    <name evidence="3" type="ORF">MMF94_20365</name>
</gene>
<dbReference type="EMBL" id="JAKXMK010000017">
    <property type="protein sequence ID" value="MCH6168048.1"/>
    <property type="molecule type" value="Genomic_DNA"/>
</dbReference>
<accession>A0ABS9THT3</accession>
<dbReference type="RefSeq" id="WP_241038886.1">
    <property type="nucleotide sequence ID" value="NZ_BAAAJF010000001.1"/>
</dbReference>
<dbReference type="SUPFAM" id="SSF54593">
    <property type="entry name" value="Glyoxalase/Bleomycin resistance protein/Dihydroxybiphenyl dioxygenase"/>
    <property type="match status" value="1"/>
</dbReference>
<feature type="region of interest" description="Disordered" evidence="1">
    <location>
        <begin position="141"/>
        <end position="160"/>
    </location>
</feature>